<evidence type="ECO:0000313" key="2">
    <source>
        <dbReference type="EMBL" id="WMV38484.1"/>
    </source>
</evidence>
<feature type="compositionally biased region" description="Basic and acidic residues" evidence="1">
    <location>
        <begin position="243"/>
        <end position="257"/>
    </location>
</feature>
<proteinExistence type="predicted"/>
<gene>
    <name evidence="2" type="ORF">MTR67_031869</name>
</gene>
<organism evidence="2 3">
    <name type="scientific">Solanum verrucosum</name>
    <dbReference type="NCBI Taxonomy" id="315347"/>
    <lineage>
        <taxon>Eukaryota</taxon>
        <taxon>Viridiplantae</taxon>
        <taxon>Streptophyta</taxon>
        <taxon>Embryophyta</taxon>
        <taxon>Tracheophyta</taxon>
        <taxon>Spermatophyta</taxon>
        <taxon>Magnoliopsida</taxon>
        <taxon>eudicotyledons</taxon>
        <taxon>Gunneridae</taxon>
        <taxon>Pentapetalae</taxon>
        <taxon>asterids</taxon>
        <taxon>lamiids</taxon>
        <taxon>Solanales</taxon>
        <taxon>Solanaceae</taxon>
        <taxon>Solanoideae</taxon>
        <taxon>Solaneae</taxon>
        <taxon>Solanum</taxon>
    </lineage>
</organism>
<dbReference type="PANTHER" id="PTHR10775:SF172">
    <property type="entry name" value="TNP2, PARTIAL"/>
    <property type="match status" value="1"/>
</dbReference>
<accession>A0AAF0U3F7</accession>
<dbReference type="InterPro" id="IPR004242">
    <property type="entry name" value="Transposase_21"/>
</dbReference>
<dbReference type="Pfam" id="PF02992">
    <property type="entry name" value="Transposase_21"/>
    <property type="match status" value="2"/>
</dbReference>
<sequence length="304" mass="34956">MYLPLKPRLQRIFMCPETTANMKWQDTERPKDGNIRHSADGEAWKNFDSLHEDFARDPRNVRLGLSSDGFNPFQTMSISHSTWCNDPKNKLESRSKIKLGLKVSSVFFSKFVGFNIAGKVLCQDCTQGWNEWVDGAKAIKGLSSPGKDIDVYHQPLIAELKELWETGIETYDADSNQTFQLRAGLLWTISDFPTYAMLSGWSTKGRKACPTCNHGTCSQYLKHSRKMCYMGHRAFLPHDHPFRRDKKSFDGKEDHRSAPTPLSGTEVLEELREFNNVFGKGQKWKRRDSEGPWKKSSIFFELPY</sequence>
<dbReference type="AlphaFoldDB" id="A0AAF0U3F7"/>
<dbReference type="Proteomes" id="UP001234989">
    <property type="component" value="Chromosome 7"/>
</dbReference>
<evidence type="ECO:0000256" key="1">
    <source>
        <dbReference type="SAM" id="MobiDB-lite"/>
    </source>
</evidence>
<feature type="region of interest" description="Disordered" evidence="1">
    <location>
        <begin position="243"/>
        <end position="262"/>
    </location>
</feature>
<name>A0AAF0U3F7_SOLVR</name>
<protein>
    <submittedName>
        <fullName evidence="2">Uncharacterized protein</fullName>
    </submittedName>
</protein>
<dbReference type="EMBL" id="CP133618">
    <property type="protein sequence ID" value="WMV38484.1"/>
    <property type="molecule type" value="Genomic_DNA"/>
</dbReference>
<keyword evidence="3" id="KW-1185">Reference proteome</keyword>
<dbReference type="PANTHER" id="PTHR10775">
    <property type="entry name" value="OS08G0208400 PROTEIN"/>
    <property type="match status" value="1"/>
</dbReference>
<reference evidence="2" key="1">
    <citation type="submission" date="2023-08" db="EMBL/GenBank/DDBJ databases">
        <title>A de novo genome assembly of Solanum verrucosum Schlechtendal, a Mexican diploid species geographically isolated from the other diploid A-genome species in potato relatives.</title>
        <authorList>
            <person name="Hosaka K."/>
        </authorList>
    </citation>
    <scope>NUCLEOTIDE SEQUENCE</scope>
    <source>
        <tissue evidence="2">Young leaves</tissue>
    </source>
</reference>
<evidence type="ECO:0000313" key="3">
    <source>
        <dbReference type="Proteomes" id="UP001234989"/>
    </source>
</evidence>